<evidence type="ECO:0000313" key="3">
    <source>
        <dbReference type="Proteomes" id="UP000276133"/>
    </source>
</evidence>
<keyword evidence="1" id="KW-1133">Transmembrane helix</keyword>
<accession>A0A3M7QBZ2</accession>
<keyword evidence="1" id="KW-0812">Transmembrane</keyword>
<evidence type="ECO:0000313" key="2">
    <source>
        <dbReference type="EMBL" id="RNA08684.1"/>
    </source>
</evidence>
<comment type="caution">
    <text evidence="2">The sequence shown here is derived from an EMBL/GenBank/DDBJ whole genome shotgun (WGS) entry which is preliminary data.</text>
</comment>
<protein>
    <submittedName>
        <fullName evidence="2">Uncharacterized protein</fullName>
    </submittedName>
</protein>
<keyword evidence="1" id="KW-0472">Membrane</keyword>
<sequence length="83" mass="9325">MQPMSSSDLFSHNAFYLVQNCQVELELKTDKSIKSVRQGANEMSIGGGQGMIITIFIYLFIQLMPILVILNQSQLNQKAYLLA</sequence>
<reference evidence="2 3" key="1">
    <citation type="journal article" date="2018" name="Sci. Rep.">
        <title>Genomic signatures of local adaptation to the degree of environmental predictability in rotifers.</title>
        <authorList>
            <person name="Franch-Gras L."/>
            <person name="Hahn C."/>
            <person name="Garcia-Roger E.M."/>
            <person name="Carmona M.J."/>
            <person name="Serra M."/>
            <person name="Gomez A."/>
        </authorList>
    </citation>
    <scope>NUCLEOTIDE SEQUENCE [LARGE SCALE GENOMIC DNA]</scope>
    <source>
        <strain evidence="2">HYR1</strain>
    </source>
</reference>
<dbReference type="AlphaFoldDB" id="A0A3M7QBZ2"/>
<dbReference type="Proteomes" id="UP000276133">
    <property type="component" value="Unassembled WGS sequence"/>
</dbReference>
<name>A0A3M7QBZ2_BRAPC</name>
<organism evidence="2 3">
    <name type="scientific">Brachionus plicatilis</name>
    <name type="common">Marine rotifer</name>
    <name type="synonym">Brachionus muelleri</name>
    <dbReference type="NCBI Taxonomy" id="10195"/>
    <lineage>
        <taxon>Eukaryota</taxon>
        <taxon>Metazoa</taxon>
        <taxon>Spiralia</taxon>
        <taxon>Gnathifera</taxon>
        <taxon>Rotifera</taxon>
        <taxon>Eurotatoria</taxon>
        <taxon>Monogononta</taxon>
        <taxon>Pseudotrocha</taxon>
        <taxon>Ploima</taxon>
        <taxon>Brachionidae</taxon>
        <taxon>Brachionus</taxon>
    </lineage>
</organism>
<proteinExistence type="predicted"/>
<feature type="transmembrane region" description="Helical" evidence="1">
    <location>
        <begin position="51"/>
        <end position="70"/>
    </location>
</feature>
<evidence type="ECO:0000256" key="1">
    <source>
        <dbReference type="SAM" id="Phobius"/>
    </source>
</evidence>
<keyword evidence="3" id="KW-1185">Reference proteome</keyword>
<dbReference type="EMBL" id="REGN01006661">
    <property type="protein sequence ID" value="RNA08684.1"/>
    <property type="molecule type" value="Genomic_DNA"/>
</dbReference>
<dbReference type="OrthoDB" id="2318150at2759"/>
<gene>
    <name evidence="2" type="ORF">BpHYR1_004232</name>
</gene>